<evidence type="ECO:0000313" key="1">
    <source>
        <dbReference type="EMBL" id="CAD8125021.1"/>
    </source>
</evidence>
<proteinExistence type="predicted"/>
<keyword evidence="2" id="KW-1185">Reference proteome</keyword>
<gene>
    <name evidence="1" type="ORF">PSON_ATCC_30995.1.T1550099</name>
</gene>
<sequence length="122" mass="13739">MVHLFVVGFQVQSFYCKLIGSVGVHLPQGLNLQILQVLRDQSQKPVQVEPVYISQVLGVQINSVEFATVIVYQQHLSDYNLHAFSFTEATLQLLTSTHFPLLLVVVITQTQKLLELPYSQAD</sequence>
<name>A0A8S1R9W4_9CILI</name>
<reference evidence="1" key="1">
    <citation type="submission" date="2021-01" db="EMBL/GenBank/DDBJ databases">
        <authorList>
            <consortium name="Genoscope - CEA"/>
            <person name="William W."/>
        </authorList>
    </citation>
    <scope>NUCLEOTIDE SEQUENCE</scope>
</reference>
<evidence type="ECO:0000313" key="2">
    <source>
        <dbReference type="Proteomes" id="UP000692954"/>
    </source>
</evidence>
<protein>
    <submittedName>
        <fullName evidence="1">Uncharacterized protein</fullName>
    </submittedName>
</protein>
<dbReference type="EMBL" id="CAJJDN010000155">
    <property type="protein sequence ID" value="CAD8125021.1"/>
    <property type="molecule type" value="Genomic_DNA"/>
</dbReference>
<accession>A0A8S1R9W4</accession>
<comment type="caution">
    <text evidence="1">The sequence shown here is derived from an EMBL/GenBank/DDBJ whole genome shotgun (WGS) entry which is preliminary data.</text>
</comment>
<dbReference type="AlphaFoldDB" id="A0A8S1R9W4"/>
<dbReference type="Proteomes" id="UP000692954">
    <property type="component" value="Unassembled WGS sequence"/>
</dbReference>
<organism evidence="1 2">
    <name type="scientific">Paramecium sonneborni</name>
    <dbReference type="NCBI Taxonomy" id="65129"/>
    <lineage>
        <taxon>Eukaryota</taxon>
        <taxon>Sar</taxon>
        <taxon>Alveolata</taxon>
        <taxon>Ciliophora</taxon>
        <taxon>Intramacronucleata</taxon>
        <taxon>Oligohymenophorea</taxon>
        <taxon>Peniculida</taxon>
        <taxon>Parameciidae</taxon>
        <taxon>Paramecium</taxon>
    </lineage>
</organism>